<dbReference type="Proteomes" id="UP000249130">
    <property type="component" value="Unassembled WGS sequence"/>
</dbReference>
<proteinExistence type="predicted"/>
<dbReference type="Gene3D" id="2.60.120.10">
    <property type="entry name" value="Jelly Rolls"/>
    <property type="match status" value="1"/>
</dbReference>
<accession>A0A327LBA1</accession>
<dbReference type="EC" id="5.1.3.13" evidence="3"/>
<dbReference type="AlphaFoldDB" id="A0A327LBA1"/>
<evidence type="ECO:0000313" key="8">
    <source>
        <dbReference type="EMBL" id="RAI45018.1"/>
    </source>
</evidence>
<evidence type="ECO:0000256" key="2">
    <source>
        <dbReference type="ARBA" id="ARBA00001997"/>
    </source>
</evidence>
<comment type="caution">
    <text evidence="8">The sequence shown here is derived from an EMBL/GenBank/DDBJ whole genome shotgun (WGS) entry which is preliminary data.</text>
</comment>
<comment type="catalytic activity">
    <reaction evidence="1">
        <text>dTDP-4-dehydro-6-deoxy-alpha-D-glucose = dTDP-4-dehydro-beta-L-rhamnose</text>
        <dbReference type="Rhea" id="RHEA:16969"/>
        <dbReference type="ChEBI" id="CHEBI:57649"/>
        <dbReference type="ChEBI" id="CHEBI:62830"/>
        <dbReference type="EC" id="5.1.3.13"/>
    </reaction>
</comment>
<comment type="function">
    <text evidence="2">Catalyzes the epimerization of the C3' and C5'positions of dTDP-6-deoxy-D-xylo-4-hexulose, forming dTDP-6-deoxy-L-lyxo-4-hexulose.</text>
</comment>
<evidence type="ECO:0000256" key="7">
    <source>
        <dbReference type="ARBA" id="ARBA00033311"/>
    </source>
</evidence>
<protein>
    <recommendedName>
        <fullName evidence="4">dTDP-4-dehydrorhamnose 3,5-epimerase</fullName>
        <ecNumber evidence="3">5.1.3.13</ecNumber>
    </recommendedName>
    <alternativeName>
        <fullName evidence="6">Thymidine diphospho-4-keto-rhamnose 3,5-epimerase</fullName>
    </alternativeName>
    <alternativeName>
        <fullName evidence="5">dTDP-4-keto-6-deoxyglucose 3,5-epimerase</fullName>
    </alternativeName>
    <alternativeName>
        <fullName evidence="7">dTDP-6-deoxy-D-xylo-4-hexulose 3,5-epimerase</fullName>
    </alternativeName>
</protein>
<evidence type="ECO:0000256" key="6">
    <source>
        <dbReference type="ARBA" id="ARBA00031424"/>
    </source>
</evidence>
<reference evidence="8 9" key="1">
    <citation type="submission" date="2017-07" db="EMBL/GenBank/DDBJ databases">
        <title>Draft Genome Sequences of Select Purple Nonsulfur Bacteria.</title>
        <authorList>
            <person name="Lasarre B."/>
            <person name="Mckinlay J.B."/>
        </authorList>
    </citation>
    <scope>NUCLEOTIDE SEQUENCE [LARGE SCALE GENOMIC DNA]</scope>
    <source>
        <strain evidence="8 9">DSM 5909</strain>
    </source>
</reference>
<dbReference type="InterPro" id="IPR011051">
    <property type="entry name" value="RmlC_Cupin_sf"/>
</dbReference>
<dbReference type="GO" id="GO:0005829">
    <property type="term" value="C:cytosol"/>
    <property type="evidence" value="ECO:0007669"/>
    <property type="project" value="TreeGrafter"/>
</dbReference>
<dbReference type="GO" id="GO:0008830">
    <property type="term" value="F:dTDP-4-dehydrorhamnose 3,5-epimerase activity"/>
    <property type="evidence" value="ECO:0007669"/>
    <property type="project" value="UniProtKB-EC"/>
</dbReference>
<dbReference type="PANTHER" id="PTHR21047">
    <property type="entry name" value="DTDP-6-DEOXY-D-GLUCOSE-3,5 EPIMERASE"/>
    <property type="match status" value="1"/>
</dbReference>
<dbReference type="Pfam" id="PF00908">
    <property type="entry name" value="dTDP_sugar_isom"/>
    <property type="match status" value="1"/>
</dbReference>
<evidence type="ECO:0000256" key="3">
    <source>
        <dbReference type="ARBA" id="ARBA00012098"/>
    </source>
</evidence>
<dbReference type="InterPro" id="IPR000888">
    <property type="entry name" value="RmlC-like"/>
</dbReference>
<name>A0A327LBA1_9BRAD</name>
<dbReference type="SUPFAM" id="SSF51182">
    <property type="entry name" value="RmlC-like cupins"/>
    <property type="match status" value="1"/>
</dbReference>
<feature type="non-terminal residue" evidence="8">
    <location>
        <position position="80"/>
    </location>
</feature>
<evidence type="ECO:0000256" key="4">
    <source>
        <dbReference type="ARBA" id="ARBA00019595"/>
    </source>
</evidence>
<dbReference type="EMBL" id="NPEX01000027">
    <property type="protein sequence ID" value="RAI45018.1"/>
    <property type="molecule type" value="Genomic_DNA"/>
</dbReference>
<dbReference type="GO" id="GO:0000271">
    <property type="term" value="P:polysaccharide biosynthetic process"/>
    <property type="evidence" value="ECO:0007669"/>
    <property type="project" value="TreeGrafter"/>
</dbReference>
<keyword evidence="9" id="KW-1185">Reference proteome</keyword>
<dbReference type="OrthoDB" id="9800680at2"/>
<organism evidence="8 9">
    <name type="scientific">Rhodoplanes roseus</name>
    <dbReference type="NCBI Taxonomy" id="29409"/>
    <lineage>
        <taxon>Bacteria</taxon>
        <taxon>Pseudomonadati</taxon>
        <taxon>Pseudomonadota</taxon>
        <taxon>Alphaproteobacteria</taxon>
        <taxon>Hyphomicrobiales</taxon>
        <taxon>Nitrobacteraceae</taxon>
        <taxon>Rhodoplanes</taxon>
    </lineage>
</organism>
<evidence type="ECO:0000256" key="1">
    <source>
        <dbReference type="ARBA" id="ARBA00001298"/>
    </source>
</evidence>
<dbReference type="PANTHER" id="PTHR21047:SF2">
    <property type="entry name" value="THYMIDINE DIPHOSPHO-4-KETO-RHAMNOSE 3,5-EPIMERASE"/>
    <property type="match status" value="1"/>
</dbReference>
<sequence>MQSIGSEPRLSSSSVPCLFIPRRFSDSRGWFCETYNAGRLAGEGVDVSFVQDNQSYSARRGTVRGLHFQVPPHGQGKLVR</sequence>
<gene>
    <name evidence="8" type="ORF">CH341_06140</name>
</gene>
<evidence type="ECO:0000256" key="5">
    <source>
        <dbReference type="ARBA" id="ARBA00029758"/>
    </source>
</evidence>
<evidence type="ECO:0000313" key="9">
    <source>
        <dbReference type="Proteomes" id="UP000249130"/>
    </source>
</evidence>
<dbReference type="InterPro" id="IPR014710">
    <property type="entry name" value="RmlC-like_jellyroll"/>
</dbReference>